<name>A0A975G0C6_9CAUL</name>
<protein>
    <submittedName>
        <fullName evidence="1">HAD family hydrolase</fullName>
    </submittedName>
</protein>
<evidence type="ECO:0000313" key="1">
    <source>
        <dbReference type="EMBL" id="QUD88775.1"/>
    </source>
</evidence>
<dbReference type="RefSeq" id="WP_211938825.1">
    <property type="nucleotide sequence ID" value="NZ_CP073078.1"/>
</dbReference>
<dbReference type="Gene3D" id="3.40.50.1110">
    <property type="entry name" value="SGNH hydrolase"/>
    <property type="match status" value="1"/>
</dbReference>
<accession>A0A975G0C6</accession>
<keyword evidence="1" id="KW-0378">Hydrolase</keyword>
<dbReference type="SUPFAM" id="SSF55729">
    <property type="entry name" value="Acyl-CoA N-acyltransferases (Nat)"/>
    <property type="match status" value="1"/>
</dbReference>
<dbReference type="InterPro" id="IPR010033">
    <property type="entry name" value="HAD_SF_ppase_IIIC"/>
</dbReference>
<dbReference type="NCBIfam" id="TIGR01686">
    <property type="entry name" value="FkbH"/>
    <property type="match status" value="1"/>
</dbReference>
<organism evidence="1 2">
    <name type="scientific">Phenylobacterium montanum</name>
    <dbReference type="NCBI Taxonomy" id="2823693"/>
    <lineage>
        <taxon>Bacteria</taxon>
        <taxon>Pseudomonadati</taxon>
        <taxon>Pseudomonadota</taxon>
        <taxon>Alphaproteobacteria</taxon>
        <taxon>Caulobacterales</taxon>
        <taxon>Caulobacteraceae</taxon>
        <taxon>Phenylobacterium</taxon>
    </lineage>
</organism>
<reference evidence="1" key="1">
    <citation type="submission" date="2021-04" db="EMBL/GenBank/DDBJ databases">
        <title>The complete genome sequence of Caulobacter sp. S6.</title>
        <authorList>
            <person name="Tang Y."/>
            <person name="Ouyang W."/>
            <person name="Liu Q."/>
            <person name="Huang B."/>
            <person name="Guo Z."/>
            <person name="Lei P."/>
        </authorList>
    </citation>
    <scope>NUCLEOTIDE SEQUENCE</scope>
    <source>
        <strain evidence="1">S6</strain>
    </source>
</reference>
<sequence>MMADDLYLGLAWLPPVEDFRAACAALLDGEGEQGAAVRGLARRRLNETQLNRLANTISALREQGRSLAPLTPFKLGIVGNGTLDLIGPALTASAARHGLDLSYVTVPYGAAVQEAVSPDSALNRAGCDAVLIALDHRGLPLRPSQADIDGAEQSVADSVALITAIRQGLRAASGARAIVQTLAAPPEALFGSLDRQVPGAMRRLTDRFNEALAASLDDGDVLFDVAALAQTVGLSTWHSPVQWNMAKLPFAGACLPIYAEHAARLAAAMRGKGGRCLILDLDNTLWGGVIGDDGVEGIVLGEGDATGEAFLSVQRMALSLRERGIVLAVSSKNDEANARKPFREHPEMLLKEDHIAVFRANWDDKASNIRQIAEELNLGLDAMVFLDDNPVERGLVRRELPQVMVPELPEDPALYARTLAAGGYFEAVTVSDEDRKRAEFYQTNAKRAQAKVAATDIEGYLKSLNMEMTVQPFDPVGRARIVQLINKSNQFNLTTRRYDNADIEAFEHDSQVLTLQVRLADIFGDNGMISVIICRPRGAEVWEIDTWLMSCRVLGRGVERMVLNEILLQARERGVKTLVGVYRPTERNGMVKDHYQGLGFTQLSASDSGETEWVLSATAEVPLAPMTVVRQGFLSAAA</sequence>
<dbReference type="EMBL" id="CP073078">
    <property type="protein sequence ID" value="QUD88775.1"/>
    <property type="molecule type" value="Genomic_DNA"/>
</dbReference>
<gene>
    <name evidence="1" type="ORF">KCG34_02490</name>
</gene>
<dbReference type="InterPro" id="IPR023214">
    <property type="entry name" value="HAD_sf"/>
</dbReference>
<proteinExistence type="predicted"/>
<dbReference type="NCBIfam" id="TIGR01681">
    <property type="entry name" value="HAD-SF-IIIC"/>
    <property type="match status" value="1"/>
</dbReference>
<dbReference type="GO" id="GO:0016788">
    <property type="term" value="F:hydrolase activity, acting on ester bonds"/>
    <property type="evidence" value="ECO:0007669"/>
    <property type="project" value="UniProtKB-ARBA"/>
</dbReference>
<dbReference type="SUPFAM" id="SSF56784">
    <property type="entry name" value="HAD-like"/>
    <property type="match status" value="1"/>
</dbReference>
<dbReference type="KEGG" id="caul:KCG34_02490"/>
<dbReference type="Proteomes" id="UP000676409">
    <property type="component" value="Chromosome"/>
</dbReference>
<dbReference type="Gene3D" id="3.40.50.1000">
    <property type="entry name" value="HAD superfamily/HAD-like"/>
    <property type="match status" value="1"/>
</dbReference>
<dbReference type="AlphaFoldDB" id="A0A975G0C6"/>
<evidence type="ECO:0000313" key="2">
    <source>
        <dbReference type="Proteomes" id="UP000676409"/>
    </source>
</evidence>
<dbReference type="InterPro" id="IPR036412">
    <property type="entry name" value="HAD-like_sf"/>
</dbReference>
<dbReference type="InterPro" id="IPR036514">
    <property type="entry name" value="SGNH_hydro_sf"/>
</dbReference>
<dbReference type="InterPro" id="IPR010037">
    <property type="entry name" value="FkbH_domain"/>
</dbReference>
<keyword evidence="2" id="KW-1185">Reference proteome</keyword>
<dbReference type="InterPro" id="IPR016181">
    <property type="entry name" value="Acyl_CoA_acyltransferase"/>
</dbReference>